<dbReference type="Gene3D" id="2.30.180.10">
    <property type="entry name" value="FAS1 domain"/>
    <property type="match status" value="1"/>
</dbReference>
<dbReference type="SUPFAM" id="SSF82153">
    <property type="entry name" value="FAS1 domain"/>
    <property type="match status" value="1"/>
</dbReference>
<accession>A0A1M5AGH0</accession>
<sequence>MKKIIIILTAVVVLYSCDKDGNYLVDGGISSPEVGTTTMEFFKAHSQLDTLALLIEKAGMADLVNGNNTIFAPNNLSIKNYVNAILADMREIDPQAEYTINDIPLDTLTKYMGGYIFSGKIRRENMTKDQGKIYTAVNGEEKRISLEPTDQYNNELDSKPEYVYFTYKQGDDWDEWDNIDDDDKVVVKTSNLISTNGVIHVLQGNHTLFNFERD</sequence>
<dbReference type="Proteomes" id="UP000184406">
    <property type="component" value="Unassembled WGS sequence"/>
</dbReference>
<dbReference type="Pfam" id="PF02469">
    <property type="entry name" value="Fasciclin"/>
    <property type="match status" value="1"/>
</dbReference>
<dbReference type="OrthoDB" id="836286at2"/>
<organism evidence="2 3">
    <name type="scientific">Arenibacter palladensis</name>
    <dbReference type="NCBI Taxonomy" id="237373"/>
    <lineage>
        <taxon>Bacteria</taxon>
        <taxon>Pseudomonadati</taxon>
        <taxon>Bacteroidota</taxon>
        <taxon>Flavobacteriia</taxon>
        <taxon>Flavobacteriales</taxon>
        <taxon>Flavobacteriaceae</taxon>
        <taxon>Arenibacter</taxon>
    </lineage>
</organism>
<feature type="domain" description="FAS1" evidence="1">
    <location>
        <begin position="35"/>
        <end position="206"/>
    </location>
</feature>
<dbReference type="InterPro" id="IPR036378">
    <property type="entry name" value="FAS1_dom_sf"/>
</dbReference>
<name>A0A1M5AGH0_9FLAO</name>
<dbReference type="EMBL" id="FQUX01000003">
    <property type="protein sequence ID" value="SHF29390.1"/>
    <property type="molecule type" value="Genomic_DNA"/>
</dbReference>
<evidence type="ECO:0000259" key="1">
    <source>
        <dbReference type="PROSITE" id="PS50213"/>
    </source>
</evidence>
<proteinExistence type="predicted"/>
<protein>
    <submittedName>
        <fullName evidence="2">Fasciclin domain-containing protein</fullName>
    </submittedName>
</protein>
<dbReference type="AlphaFoldDB" id="A0A1M5AGH0"/>
<dbReference type="RefSeq" id="WP_072861852.1">
    <property type="nucleotide sequence ID" value="NZ_FQUX01000003.1"/>
</dbReference>
<evidence type="ECO:0000313" key="3">
    <source>
        <dbReference type="Proteomes" id="UP000184406"/>
    </source>
</evidence>
<dbReference type="PROSITE" id="PS51257">
    <property type="entry name" value="PROKAR_LIPOPROTEIN"/>
    <property type="match status" value="1"/>
</dbReference>
<keyword evidence="3" id="KW-1185">Reference proteome</keyword>
<dbReference type="PROSITE" id="PS50213">
    <property type="entry name" value="FAS1"/>
    <property type="match status" value="1"/>
</dbReference>
<dbReference type="InterPro" id="IPR000782">
    <property type="entry name" value="FAS1_domain"/>
</dbReference>
<reference evidence="3" key="1">
    <citation type="submission" date="2016-11" db="EMBL/GenBank/DDBJ databases">
        <authorList>
            <person name="Varghese N."/>
            <person name="Submissions S."/>
        </authorList>
    </citation>
    <scope>NUCLEOTIDE SEQUENCE [LARGE SCALE GENOMIC DNA]</scope>
    <source>
        <strain evidence="3">DSM 17539</strain>
    </source>
</reference>
<gene>
    <name evidence="2" type="ORF">SAMN03080594_103237</name>
</gene>
<evidence type="ECO:0000313" key="2">
    <source>
        <dbReference type="EMBL" id="SHF29390.1"/>
    </source>
</evidence>